<sequence length="334" mass="39483">MSYQKEIQELRKDISGLKIGIDEIKYMLNSTINNKEELTNIAENIEIPENIPETSENSENTINITENTDSSSSCNNDDATEVDLNFRETIQTYELKDKFINLSYDSRIQFIIEELQLIKCTSSVPNEIGPFTKGNDLYDSLTMNYNKIKALFKELIFLNCEQEDLNRVIKTFYNYYIDADKEIINQLVNIYIKNKERINVISEEMKVYFDKIRNVIRNINSNIPMNSRRKIVSQDALKLKAISKEIDIYYLSTDYSKYINGFLYQMDIFRLINLCPNVTHLFKPGKTFQNFTFYTIKDRSFLPIINELKLKYDYKLYKYEFIPNHPNAFYLSKN</sequence>
<dbReference type="EMBL" id="MCOG01000262">
    <property type="protein sequence ID" value="ORY21612.1"/>
    <property type="molecule type" value="Genomic_DNA"/>
</dbReference>
<gene>
    <name evidence="1" type="ORF">LY90DRAFT_707391</name>
</gene>
<protein>
    <submittedName>
        <fullName evidence="1">Uncharacterized protein</fullName>
    </submittedName>
</protein>
<proteinExistence type="predicted"/>
<keyword evidence="2" id="KW-1185">Reference proteome</keyword>
<name>A0A1Y2AGJ6_9FUNG</name>
<dbReference type="Proteomes" id="UP000193920">
    <property type="component" value="Unassembled WGS sequence"/>
</dbReference>
<evidence type="ECO:0000313" key="2">
    <source>
        <dbReference type="Proteomes" id="UP000193920"/>
    </source>
</evidence>
<organism evidence="1 2">
    <name type="scientific">Neocallimastix californiae</name>
    <dbReference type="NCBI Taxonomy" id="1754190"/>
    <lineage>
        <taxon>Eukaryota</taxon>
        <taxon>Fungi</taxon>
        <taxon>Fungi incertae sedis</taxon>
        <taxon>Chytridiomycota</taxon>
        <taxon>Chytridiomycota incertae sedis</taxon>
        <taxon>Neocallimastigomycetes</taxon>
        <taxon>Neocallimastigales</taxon>
        <taxon>Neocallimastigaceae</taxon>
        <taxon>Neocallimastix</taxon>
    </lineage>
</organism>
<accession>A0A1Y2AGJ6</accession>
<dbReference type="AlphaFoldDB" id="A0A1Y2AGJ6"/>
<reference evidence="1 2" key="1">
    <citation type="submission" date="2016-08" db="EMBL/GenBank/DDBJ databases">
        <title>A Parts List for Fungal Cellulosomes Revealed by Comparative Genomics.</title>
        <authorList>
            <consortium name="DOE Joint Genome Institute"/>
            <person name="Haitjema C.H."/>
            <person name="Gilmore S.P."/>
            <person name="Henske J.K."/>
            <person name="Solomon K.V."/>
            <person name="De Groot R."/>
            <person name="Kuo A."/>
            <person name="Mondo S.J."/>
            <person name="Salamov A.A."/>
            <person name="Labutti K."/>
            <person name="Zhao Z."/>
            <person name="Chiniquy J."/>
            <person name="Barry K."/>
            <person name="Brewer H.M."/>
            <person name="Purvine S.O."/>
            <person name="Wright A.T."/>
            <person name="Boxma B."/>
            <person name="Van Alen T."/>
            <person name="Hackstein J.H."/>
            <person name="Baker S.E."/>
            <person name="Grigoriev I.V."/>
            <person name="O'Malley M.A."/>
        </authorList>
    </citation>
    <scope>NUCLEOTIDE SEQUENCE [LARGE SCALE GENOMIC DNA]</scope>
    <source>
        <strain evidence="1 2">G1</strain>
    </source>
</reference>
<evidence type="ECO:0000313" key="1">
    <source>
        <dbReference type="EMBL" id="ORY21612.1"/>
    </source>
</evidence>
<comment type="caution">
    <text evidence="1">The sequence shown here is derived from an EMBL/GenBank/DDBJ whole genome shotgun (WGS) entry which is preliminary data.</text>
</comment>